<sequence>MILDRVKSPDFQTIKSVNIPRIESLTFANGTPIHYISVGEQPVMKLEISFEAGNWFETQNGVSLFVAKMLGEGTSKHSAAEINAFFDQYGAFIEFGHGLDRANMTVYGLTKYLGNLLPMVYEILHDAIFPEKELAVFKNIQLQTLQVNTEKSSFVANKVFRKKAFGDTHPYGNSLDEASIQQIEREHLQAFYQSFWYNKKAKIFLSGKITEHEVRLVEEYFGKNVITEAQEHEVSIVKQSERQEPILIEKTSAMQSSIRMGKQLMTRKHPDYFNMLVLNETLGGYFGSRLMKNIREEKGLTYGISSNVSPFSRSGYFVIGTDVKREFTQQTIDEIHKEIQRLQNELIQPDELEVVKNYMIGSFAGSLNTPFDIADRYKVIFSENLPESFYDNYIANLQAVTSEMVLETANKYLAIDTLVEVVVGGK</sequence>
<dbReference type="SUPFAM" id="SSF63411">
    <property type="entry name" value="LuxS/MPP-like metallohydrolase"/>
    <property type="match status" value="2"/>
</dbReference>
<comment type="caution">
    <text evidence="3">The sequence shown here is derived from an EMBL/GenBank/DDBJ whole genome shotgun (WGS) entry which is preliminary data.</text>
</comment>
<dbReference type="EMBL" id="JAYFUM010000001">
    <property type="protein sequence ID" value="MEA5137654.1"/>
    <property type="molecule type" value="Genomic_DNA"/>
</dbReference>
<name>A0ABU5Q4A3_9BACT</name>
<dbReference type="InterPro" id="IPR007863">
    <property type="entry name" value="Peptidase_M16_C"/>
</dbReference>
<dbReference type="PANTHER" id="PTHR11851:SF224">
    <property type="entry name" value="PROCESSING PROTEASE"/>
    <property type="match status" value="1"/>
</dbReference>
<dbReference type="Pfam" id="PF05193">
    <property type="entry name" value="Peptidase_M16_C"/>
    <property type="match status" value="1"/>
</dbReference>
<feature type="domain" description="Peptidase M16 C-terminal" evidence="2">
    <location>
        <begin position="183"/>
        <end position="357"/>
    </location>
</feature>
<dbReference type="Gene3D" id="3.30.830.10">
    <property type="entry name" value="Metalloenzyme, LuxS/M16 peptidase-like"/>
    <property type="match status" value="2"/>
</dbReference>
<feature type="domain" description="Peptidase M16 N-terminal" evidence="1">
    <location>
        <begin position="44"/>
        <end position="159"/>
    </location>
</feature>
<evidence type="ECO:0000259" key="2">
    <source>
        <dbReference type="Pfam" id="PF05193"/>
    </source>
</evidence>
<dbReference type="Proteomes" id="UP001302949">
    <property type="component" value="Unassembled WGS sequence"/>
</dbReference>
<reference evidence="3 4" key="1">
    <citation type="submission" date="2023-12" db="EMBL/GenBank/DDBJ databases">
        <title>Novel species of the genus Arcicella isolated from rivers.</title>
        <authorList>
            <person name="Lu H."/>
        </authorList>
    </citation>
    <scope>NUCLEOTIDE SEQUENCE [LARGE SCALE GENOMIC DNA]</scope>
    <source>
        <strain evidence="3 4">KCTC 23307</strain>
    </source>
</reference>
<dbReference type="Pfam" id="PF00675">
    <property type="entry name" value="Peptidase_M16"/>
    <property type="match status" value="1"/>
</dbReference>
<dbReference type="PANTHER" id="PTHR11851">
    <property type="entry name" value="METALLOPROTEASE"/>
    <property type="match status" value="1"/>
</dbReference>
<proteinExistence type="predicted"/>
<gene>
    <name evidence="3" type="ORF">VB248_00840</name>
</gene>
<dbReference type="InterPro" id="IPR011765">
    <property type="entry name" value="Pept_M16_N"/>
</dbReference>
<evidence type="ECO:0000313" key="4">
    <source>
        <dbReference type="Proteomes" id="UP001302949"/>
    </source>
</evidence>
<dbReference type="RefSeq" id="WP_323294834.1">
    <property type="nucleotide sequence ID" value="NZ_JAYFUM010000001.1"/>
</dbReference>
<dbReference type="InterPro" id="IPR011249">
    <property type="entry name" value="Metalloenz_LuxS/M16"/>
</dbReference>
<organism evidence="3 4">
    <name type="scientific">Arcicella rigui</name>
    <dbReference type="NCBI Taxonomy" id="797020"/>
    <lineage>
        <taxon>Bacteria</taxon>
        <taxon>Pseudomonadati</taxon>
        <taxon>Bacteroidota</taxon>
        <taxon>Cytophagia</taxon>
        <taxon>Cytophagales</taxon>
        <taxon>Flectobacillaceae</taxon>
        <taxon>Arcicella</taxon>
    </lineage>
</organism>
<dbReference type="InterPro" id="IPR050361">
    <property type="entry name" value="MPP/UQCRC_Complex"/>
</dbReference>
<evidence type="ECO:0000259" key="1">
    <source>
        <dbReference type="Pfam" id="PF00675"/>
    </source>
</evidence>
<keyword evidence="4" id="KW-1185">Reference proteome</keyword>
<protein>
    <submittedName>
        <fullName evidence="3">Pitrilysin family protein</fullName>
    </submittedName>
</protein>
<evidence type="ECO:0000313" key="3">
    <source>
        <dbReference type="EMBL" id="MEA5137654.1"/>
    </source>
</evidence>
<accession>A0ABU5Q4A3</accession>